<dbReference type="AlphaFoldDB" id="A0A2T0FI87"/>
<evidence type="ECO:0000313" key="5">
    <source>
        <dbReference type="Proteomes" id="UP000238350"/>
    </source>
</evidence>
<name>A0A2T0FI87_9ASCO</name>
<dbReference type="STRING" id="45607.A0A2T0FI87"/>
<sequence length="472" mass="50846">MLVPIGACFSVLYLLCSVLGADVPSGLVLMAMEREGSTDYFIHLDLGSPPQRQYCKVDMGSSDSFFISGDGASTAAGGDTIVDPSEVPFNPNKSSTLFYYPATFSFESFYFNVSGVFVADDISVQTQTSYSPAQGEVTNSSTQLTNMTFGLIEDEGYLLRSCLVGLGLQGGELSINSMENGNASPVYDNLPILMKKSGLVNRVSYSVYLSQDVDNPSFILFGGVDHSRYQGNLSTVPLVDYATDASLGQQFISQPTDFQVVLSGLTVSNGAKSIDVVQDARIPINVAFGTNTSMLPTSIGSQIARIFGMVYQNATKSYWMPCDRLGDLTFNFNGALITIPLENFVETQSSVKLEDGSQGCRVLMDTQEDPIWEIGNGFFGGAYVYVDLESFEVSFAPAIYGDLEPIYEIASAGGNITNATRAPLYDDAGLNNNFNISTNNQTFYSVVAFSSATKVGAYTPAALLAFIWILLC</sequence>
<evidence type="ECO:0000259" key="3">
    <source>
        <dbReference type="PROSITE" id="PS51767"/>
    </source>
</evidence>
<feature type="chain" id="PRO_5015718027" evidence="2">
    <location>
        <begin position="21"/>
        <end position="472"/>
    </location>
</feature>
<evidence type="ECO:0000256" key="2">
    <source>
        <dbReference type="SAM" id="SignalP"/>
    </source>
</evidence>
<keyword evidence="2" id="KW-0732">Signal</keyword>
<organism evidence="4 5">
    <name type="scientific">Wickerhamiella sorbophila</name>
    <dbReference type="NCBI Taxonomy" id="45607"/>
    <lineage>
        <taxon>Eukaryota</taxon>
        <taxon>Fungi</taxon>
        <taxon>Dikarya</taxon>
        <taxon>Ascomycota</taxon>
        <taxon>Saccharomycotina</taxon>
        <taxon>Dipodascomycetes</taxon>
        <taxon>Dipodascales</taxon>
        <taxon>Trichomonascaceae</taxon>
        <taxon>Wickerhamiella</taxon>
    </lineage>
</organism>
<feature type="signal peptide" evidence="2">
    <location>
        <begin position="1"/>
        <end position="20"/>
    </location>
</feature>
<dbReference type="GeneID" id="36516035"/>
<dbReference type="InterPro" id="IPR021109">
    <property type="entry name" value="Peptidase_aspartic_dom_sf"/>
</dbReference>
<dbReference type="RefSeq" id="XP_024664612.1">
    <property type="nucleotide sequence ID" value="XM_024808844.1"/>
</dbReference>
<comment type="caution">
    <text evidence="4">The sequence shown here is derived from an EMBL/GenBank/DDBJ whole genome shotgun (WGS) entry which is preliminary data.</text>
</comment>
<feature type="domain" description="Peptidase A1" evidence="3">
    <location>
        <begin position="40"/>
        <end position="396"/>
    </location>
</feature>
<dbReference type="GO" id="GO:0006508">
    <property type="term" value="P:proteolysis"/>
    <property type="evidence" value="ECO:0007669"/>
    <property type="project" value="InterPro"/>
</dbReference>
<evidence type="ECO:0000313" key="4">
    <source>
        <dbReference type="EMBL" id="PRT54667.1"/>
    </source>
</evidence>
<dbReference type="PRINTS" id="PR00792">
    <property type="entry name" value="PEPSIN"/>
</dbReference>
<reference evidence="4 5" key="1">
    <citation type="submission" date="2017-04" db="EMBL/GenBank/DDBJ databases">
        <title>Genome sequencing of [Candida] sorbophila.</title>
        <authorList>
            <person name="Ahn J.O."/>
        </authorList>
    </citation>
    <scope>NUCLEOTIDE SEQUENCE [LARGE SCALE GENOMIC DNA]</scope>
    <source>
        <strain evidence="4 5">DS02</strain>
    </source>
</reference>
<dbReference type="PANTHER" id="PTHR47966">
    <property type="entry name" value="BETA-SITE APP-CLEAVING ENZYME, ISOFORM A-RELATED"/>
    <property type="match status" value="1"/>
</dbReference>
<proteinExistence type="inferred from homology"/>
<dbReference type="Pfam" id="PF00026">
    <property type="entry name" value="Asp"/>
    <property type="match status" value="1"/>
</dbReference>
<dbReference type="InterPro" id="IPR033121">
    <property type="entry name" value="PEPTIDASE_A1"/>
</dbReference>
<dbReference type="PROSITE" id="PS51767">
    <property type="entry name" value="PEPTIDASE_A1"/>
    <property type="match status" value="1"/>
</dbReference>
<dbReference type="EMBL" id="NDIQ01000021">
    <property type="protein sequence ID" value="PRT54667.1"/>
    <property type="molecule type" value="Genomic_DNA"/>
</dbReference>
<dbReference type="OrthoDB" id="771136at2759"/>
<protein>
    <submittedName>
        <fullName evidence="4">Aspartic proteinase MKC7</fullName>
    </submittedName>
</protein>
<comment type="similarity">
    <text evidence="1">Belongs to the peptidase A1 family.</text>
</comment>
<keyword evidence="5" id="KW-1185">Reference proteome</keyword>
<dbReference type="GO" id="GO:0004190">
    <property type="term" value="F:aspartic-type endopeptidase activity"/>
    <property type="evidence" value="ECO:0007669"/>
    <property type="project" value="InterPro"/>
</dbReference>
<gene>
    <name evidence="4" type="ORF">B9G98_02287</name>
</gene>
<dbReference type="Gene3D" id="2.40.70.10">
    <property type="entry name" value="Acid Proteases"/>
    <property type="match status" value="2"/>
</dbReference>
<accession>A0A2T0FI87</accession>
<dbReference type="SUPFAM" id="SSF50630">
    <property type="entry name" value="Acid proteases"/>
    <property type="match status" value="1"/>
</dbReference>
<evidence type="ECO:0000256" key="1">
    <source>
        <dbReference type="ARBA" id="ARBA00007447"/>
    </source>
</evidence>
<dbReference type="PANTHER" id="PTHR47966:SF51">
    <property type="entry name" value="BETA-SITE APP-CLEAVING ENZYME, ISOFORM A-RELATED"/>
    <property type="match status" value="1"/>
</dbReference>
<dbReference type="Proteomes" id="UP000238350">
    <property type="component" value="Unassembled WGS sequence"/>
</dbReference>
<dbReference type="InterPro" id="IPR001461">
    <property type="entry name" value="Aspartic_peptidase_A1"/>
</dbReference>